<feature type="transmembrane region" description="Helical" evidence="6">
    <location>
        <begin position="77"/>
        <end position="97"/>
    </location>
</feature>
<evidence type="ECO:0000256" key="6">
    <source>
        <dbReference type="SAM" id="Phobius"/>
    </source>
</evidence>
<keyword evidence="3 6" id="KW-0812">Transmembrane</keyword>
<organism evidence="8 9">
    <name type="scientific">Cognatishimia coralii</name>
    <dbReference type="NCBI Taxonomy" id="3083254"/>
    <lineage>
        <taxon>Bacteria</taxon>
        <taxon>Pseudomonadati</taxon>
        <taxon>Pseudomonadota</taxon>
        <taxon>Alphaproteobacteria</taxon>
        <taxon>Rhodobacterales</taxon>
        <taxon>Paracoccaceae</taxon>
        <taxon>Cognatishimia</taxon>
    </lineage>
</organism>
<protein>
    <submittedName>
        <fullName evidence="8">DMT family transporter</fullName>
    </submittedName>
</protein>
<feature type="transmembrane region" description="Helical" evidence="6">
    <location>
        <begin position="18"/>
        <end position="40"/>
    </location>
</feature>
<evidence type="ECO:0000256" key="2">
    <source>
        <dbReference type="ARBA" id="ARBA00007362"/>
    </source>
</evidence>
<feature type="transmembrane region" description="Helical" evidence="6">
    <location>
        <begin position="165"/>
        <end position="183"/>
    </location>
</feature>
<dbReference type="Gene3D" id="1.10.3730.20">
    <property type="match status" value="1"/>
</dbReference>
<keyword evidence="5 6" id="KW-0472">Membrane</keyword>
<dbReference type="InterPro" id="IPR037185">
    <property type="entry name" value="EmrE-like"/>
</dbReference>
<dbReference type="InterPro" id="IPR000620">
    <property type="entry name" value="EamA_dom"/>
</dbReference>
<evidence type="ECO:0000313" key="9">
    <source>
        <dbReference type="Proteomes" id="UP001368270"/>
    </source>
</evidence>
<evidence type="ECO:0000259" key="7">
    <source>
        <dbReference type="Pfam" id="PF00892"/>
    </source>
</evidence>
<comment type="subcellular location">
    <subcellularLocation>
        <location evidence="1">Membrane</location>
        <topology evidence="1">Multi-pass membrane protein</topology>
    </subcellularLocation>
</comment>
<dbReference type="PANTHER" id="PTHR32322:SF2">
    <property type="entry name" value="EAMA DOMAIN-CONTAINING PROTEIN"/>
    <property type="match status" value="1"/>
</dbReference>
<name>A0ABU8QKV2_9RHOB</name>
<feature type="domain" description="EamA" evidence="7">
    <location>
        <begin position="164"/>
        <end position="297"/>
    </location>
</feature>
<feature type="transmembrane region" description="Helical" evidence="6">
    <location>
        <begin position="258"/>
        <end position="277"/>
    </location>
</feature>
<feature type="transmembrane region" description="Helical" evidence="6">
    <location>
        <begin position="230"/>
        <end position="251"/>
    </location>
</feature>
<sequence length="304" mass="32299">MPTLLSANRSDEQAKTMAILTAGLASLLVALTVVVTRGIVDRIDPLLLGFLRYAPAGVFFVPALILRTKDIAARDWWPMIGLGVMFYGLYPWLFSAALNFTTALHAALIITLMPMITLVIGVLTRTEQLQPAKVLGISLAIGGVITAFSESFFKEQNLPDRALTGDLIMLFAVFLSALFNVGSQRFVKRYSALTVTAVCMTSGSVVLLISVASTGLLPAINELTAPDWKILAFLCLGGALLGNLLWVFALGLTAPSRVAVFAMFPPVGVAALGMLLLGEIPSTIALCGLALVLAGIYTTQLGRN</sequence>
<keyword evidence="9" id="KW-1185">Reference proteome</keyword>
<evidence type="ECO:0000256" key="5">
    <source>
        <dbReference type="ARBA" id="ARBA00023136"/>
    </source>
</evidence>
<dbReference type="Proteomes" id="UP001368270">
    <property type="component" value="Unassembled WGS sequence"/>
</dbReference>
<comment type="similarity">
    <text evidence="2">Belongs to the EamA transporter family.</text>
</comment>
<gene>
    <name evidence="8" type="ORF">WG622_17385</name>
</gene>
<evidence type="ECO:0000313" key="8">
    <source>
        <dbReference type="EMBL" id="MEJ5220032.1"/>
    </source>
</evidence>
<feature type="transmembrane region" description="Helical" evidence="6">
    <location>
        <begin position="283"/>
        <end position="302"/>
    </location>
</feature>
<feature type="domain" description="EamA" evidence="7">
    <location>
        <begin position="17"/>
        <end position="146"/>
    </location>
</feature>
<accession>A0ABU8QKV2</accession>
<evidence type="ECO:0000256" key="4">
    <source>
        <dbReference type="ARBA" id="ARBA00022989"/>
    </source>
</evidence>
<dbReference type="SUPFAM" id="SSF103481">
    <property type="entry name" value="Multidrug resistance efflux transporter EmrE"/>
    <property type="match status" value="2"/>
</dbReference>
<feature type="transmembrane region" description="Helical" evidence="6">
    <location>
        <begin position="103"/>
        <end position="123"/>
    </location>
</feature>
<dbReference type="PANTHER" id="PTHR32322">
    <property type="entry name" value="INNER MEMBRANE TRANSPORTER"/>
    <property type="match status" value="1"/>
</dbReference>
<dbReference type="Pfam" id="PF00892">
    <property type="entry name" value="EamA"/>
    <property type="match status" value="2"/>
</dbReference>
<proteinExistence type="inferred from homology"/>
<feature type="transmembrane region" description="Helical" evidence="6">
    <location>
        <begin position="190"/>
        <end position="210"/>
    </location>
</feature>
<comment type="caution">
    <text evidence="8">The sequence shown here is derived from an EMBL/GenBank/DDBJ whole genome shotgun (WGS) entry which is preliminary data.</text>
</comment>
<dbReference type="RefSeq" id="WP_339404674.1">
    <property type="nucleotide sequence ID" value="NZ_JBBGAZ010000015.1"/>
</dbReference>
<feature type="transmembrane region" description="Helical" evidence="6">
    <location>
        <begin position="135"/>
        <end position="153"/>
    </location>
</feature>
<feature type="transmembrane region" description="Helical" evidence="6">
    <location>
        <begin position="46"/>
        <end position="65"/>
    </location>
</feature>
<keyword evidence="4 6" id="KW-1133">Transmembrane helix</keyword>
<evidence type="ECO:0000256" key="1">
    <source>
        <dbReference type="ARBA" id="ARBA00004141"/>
    </source>
</evidence>
<dbReference type="EMBL" id="JBBGAZ010000015">
    <property type="protein sequence ID" value="MEJ5220032.1"/>
    <property type="molecule type" value="Genomic_DNA"/>
</dbReference>
<reference evidence="8 9" key="1">
    <citation type="submission" date="2024-03" db="EMBL/GenBank/DDBJ databases">
        <title>Cognatishimia coralii sp. nov., a marine bacterium isolated from coral surrounding seawater.</title>
        <authorList>
            <person name="Liu X."/>
            <person name="Liu S."/>
            <person name="Sun H."/>
            <person name="Zhang Y."/>
        </authorList>
    </citation>
    <scope>NUCLEOTIDE SEQUENCE [LARGE SCALE GENOMIC DNA]</scope>
    <source>
        <strain evidence="8 9">D5M38</strain>
    </source>
</reference>
<evidence type="ECO:0000256" key="3">
    <source>
        <dbReference type="ARBA" id="ARBA00022692"/>
    </source>
</evidence>
<dbReference type="InterPro" id="IPR050638">
    <property type="entry name" value="AA-Vitamin_Transporters"/>
</dbReference>